<proteinExistence type="predicted"/>
<name>A0A0W0G704_MONRR</name>
<dbReference type="Proteomes" id="UP000054988">
    <property type="component" value="Unassembled WGS sequence"/>
</dbReference>
<feature type="chain" id="PRO_5006902418" evidence="2">
    <location>
        <begin position="20"/>
        <end position="283"/>
    </location>
</feature>
<evidence type="ECO:0000313" key="4">
    <source>
        <dbReference type="Proteomes" id="UP000054988"/>
    </source>
</evidence>
<accession>A0A0W0G704</accession>
<protein>
    <submittedName>
        <fullName evidence="3">Uncharacterized protein</fullName>
    </submittedName>
</protein>
<keyword evidence="2" id="KW-0732">Signal</keyword>
<sequence>MIRLLAPTLLFNFAATVTAQILSSECINAINQVGANPDVDSCLTPGPLLPLASGNESTLVIEPINDWLGSMCSAAPCTNETLAAIVRNVTIGCETDLRKVSHEYDPNRTPSIISLLLQDAYPTIRKVLCLQNGDTKCLTEGFNTLQSGGIIGSDGGLSLKDMPAVINDFILDPERGAFGSHGLLKNISCSDCAKAAINTVEDDFPGLIFKENGSFNKTYIANACGASFVDGQDPEGITQTASDAPAGSAEGASSGTEGNSAVTLSGGFAGPALTAGLLVAVVL</sequence>
<dbReference type="eggNOG" id="ENOG502S9QB">
    <property type="taxonomic scope" value="Eukaryota"/>
</dbReference>
<reference evidence="3 4" key="1">
    <citation type="submission" date="2015-12" db="EMBL/GenBank/DDBJ databases">
        <title>Draft genome sequence of Moniliophthora roreri, the causal agent of frosty pod rot of cacao.</title>
        <authorList>
            <person name="Aime M.C."/>
            <person name="Diaz-Valderrama J.R."/>
            <person name="Kijpornyongpan T."/>
            <person name="Phillips-Mora W."/>
        </authorList>
    </citation>
    <scope>NUCLEOTIDE SEQUENCE [LARGE SCALE GENOMIC DNA]</scope>
    <source>
        <strain evidence="3 4">MCA 2952</strain>
    </source>
</reference>
<comment type="caution">
    <text evidence="3">The sequence shown here is derived from an EMBL/GenBank/DDBJ whole genome shotgun (WGS) entry which is preliminary data.</text>
</comment>
<dbReference type="PANTHER" id="PTHR34862">
    <property type="entry name" value="SPARK DOMAIN-CONTAINING PROTEIN"/>
    <property type="match status" value="1"/>
</dbReference>
<organism evidence="3 4">
    <name type="scientific">Moniliophthora roreri</name>
    <name type="common">Frosty pod rot fungus</name>
    <name type="synonym">Monilia roreri</name>
    <dbReference type="NCBI Taxonomy" id="221103"/>
    <lineage>
        <taxon>Eukaryota</taxon>
        <taxon>Fungi</taxon>
        <taxon>Dikarya</taxon>
        <taxon>Basidiomycota</taxon>
        <taxon>Agaricomycotina</taxon>
        <taxon>Agaricomycetes</taxon>
        <taxon>Agaricomycetidae</taxon>
        <taxon>Agaricales</taxon>
        <taxon>Marasmiineae</taxon>
        <taxon>Marasmiaceae</taxon>
        <taxon>Moniliophthora</taxon>
    </lineage>
</organism>
<feature type="compositionally biased region" description="Low complexity" evidence="1">
    <location>
        <begin position="241"/>
        <end position="258"/>
    </location>
</feature>
<evidence type="ECO:0000256" key="1">
    <source>
        <dbReference type="SAM" id="MobiDB-lite"/>
    </source>
</evidence>
<feature type="signal peptide" evidence="2">
    <location>
        <begin position="1"/>
        <end position="19"/>
    </location>
</feature>
<feature type="region of interest" description="Disordered" evidence="1">
    <location>
        <begin position="235"/>
        <end position="258"/>
    </location>
</feature>
<gene>
    <name evidence="3" type="ORF">WG66_3059</name>
</gene>
<evidence type="ECO:0000313" key="3">
    <source>
        <dbReference type="EMBL" id="KTB44354.1"/>
    </source>
</evidence>
<dbReference type="EMBL" id="LATX01000948">
    <property type="protein sequence ID" value="KTB44354.1"/>
    <property type="molecule type" value="Genomic_DNA"/>
</dbReference>
<evidence type="ECO:0000256" key="2">
    <source>
        <dbReference type="SAM" id="SignalP"/>
    </source>
</evidence>
<dbReference type="AlphaFoldDB" id="A0A0W0G704"/>
<dbReference type="PANTHER" id="PTHR34862:SF1">
    <property type="entry name" value="SPARK DOMAIN-CONTAINING PROTEIN"/>
    <property type="match status" value="1"/>
</dbReference>